<reference evidence="1 2" key="1">
    <citation type="submission" date="2015-05" db="EMBL/GenBank/DDBJ databases">
        <authorList>
            <person name="Tang B."/>
            <person name="Yu Y."/>
        </authorList>
    </citation>
    <scope>NUCLEOTIDE SEQUENCE [LARGE SCALE GENOMIC DNA]</scope>
    <source>
        <strain evidence="1 2">DSM 7029</strain>
    </source>
</reference>
<accession>A0A0G3BZF9</accession>
<protein>
    <submittedName>
        <fullName evidence="1">Uncharacterized protein</fullName>
    </submittedName>
</protein>
<keyword evidence="2" id="KW-1185">Reference proteome</keyword>
<name>A0A0G3BZF9_9BURK</name>
<dbReference type="Proteomes" id="UP000035352">
    <property type="component" value="Chromosome"/>
</dbReference>
<sequence length="41" mass="4455">MGTSSQKLLRPEVFLRGAAVVDDVVSDDMKGTVLLYLVAYP</sequence>
<proteinExistence type="predicted"/>
<dbReference type="KEGG" id="pbh:AAW51_5234"/>
<evidence type="ECO:0000313" key="2">
    <source>
        <dbReference type="Proteomes" id="UP000035352"/>
    </source>
</evidence>
<dbReference type="EMBL" id="CP011371">
    <property type="protein sequence ID" value="AKJ31925.1"/>
    <property type="molecule type" value="Genomic_DNA"/>
</dbReference>
<dbReference type="AlphaFoldDB" id="A0A0G3BZF9"/>
<gene>
    <name evidence="1" type="ORF">AAW51_5234</name>
</gene>
<organism evidence="1 2">
    <name type="scientific">Caldimonas brevitalea</name>
    <dbReference type="NCBI Taxonomy" id="413882"/>
    <lineage>
        <taxon>Bacteria</taxon>
        <taxon>Pseudomonadati</taxon>
        <taxon>Pseudomonadota</taxon>
        <taxon>Betaproteobacteria</taxon>
        <taxon>Burkholderiales</taxon>
        <taxon>Sphaerotilaceae</taxon>
        <taxon>Caldimonas</taxon>
    </lineage>
</organism>
<evidence type="ECO:0000313" key="1">
    <source>
        <dbReference type="EMBL" id="AKJ31925.1"/>
    </source>
</evidence>